<evidence type="ECO:0000256" key="3">
    <source>
        <dbReference type="ARBA" id="ARBA00023015"/>
    </source>
</evidence>
<keyword evidence="10" id="KW-1185">Reference proteome</keyword>
<dbReference type="CDD" id="cd12148">
    <property type="entry name" value="fungal_TF_MHR"/>
    <property type="match status" value="1"/>
</dbReference>
<feature type="compositionally biased region" description="Polar residues" evidence="7">
    <location>
        <begin position="92"/>
        <end position="102"/>
    </location>
</feature>
<dbReference type="InterPro" id="IPR052073">
    <property type="entry name" value="Amide_Lactam_Regulators"/>
</dbReference>
<dbReference type="OrthoDB" id="5121955at2759"/>
<evidence type="ECO:0000313" key="9">
    <source>
        <dbReference type="EMBL" id="EYE91559.1"/>
    </source>
</evidence>
<evidence type="ECO:0000256" key="7">
    <source>
        <dbReference type="SAM" id="MobiDB-lite"/>
    </source>
</evidence>
<evidence type="ECO:0000259" key="8">
    <source>
        <dbReference type="PROSITE" id="PS50048"/>
    </source>
</evidence>
<name>A0A017S4N8_ASPRC</name>
<dbReference type="Gene3D" id="4.10.240.10">
    <property type="entry name" value="Zn(2)-C6 fungal-type DNA-binding domain"/>
    <property type="match status" value="1"/>
</dbReference>
<keyword evidence="3" id="KW-0805">Transcription regulation</keyword>
<proteinExistence type="predicted"/>
<dbReference type="AlphaFoldDB" id="A0A017S4N8"/>
<feature type="region of interest" description="Disordered" evidence="7">
    <location>
        <begin position="50"/>
        <end position="124"/>
    </location>
</feature>
<evidence type="ECO:0000256" key="4">
    <source>
        <dbReference type="ARBA" id="ARBA00023125"/>
    </source>
</evidence>
<keyword evidence="2" id="KW-0862">Zinc</keyword>
<dbReference type="PANTHER" id="PTHR47171">
    <property type="entry name" value="FARA-RELATED"/>
    <property type="match status" value="1"/>
</dbReference>
<keyword evidence="1" id="KW-0479">Metal-binding</keyword>
<evidence type="ECO:0000256" key="6">
    <source>
        <dbReference type="ARBA" id="ARBA00023242"/>
    </source>
</evidence>
<feature type="domain" description="Zn(2)-C6 fungal-type" evidence="8">
    <location>
        <begin position="12"/>
        <end position="43"/>
    </location>
</feature>
<dbReference type="Pfam" id="PF04082">
    <property type="entry name" value="Fungal_trans"/>
    <property type="match status" value="1"/>
</dbReference>
<dbReference type="RefSeq" id="XP_040635249.1">
    <property type="nucleotide sequence ID" value="XM_040778051.1"/>
</dbReference>
<dbReference type="Pfam" id="PF00172">
    <property type="entry name" value="Zn_clus"/>
    <property type="match status" value="1"/>
</dbReference>
<dbReference type="Proteomes" id="UP000019804">
    <property type="component" value="Unassembled WGS sequence"/>
</dbReference>
<dbReference type="HOGENOM" id="CLU_006329_5_3_1"/>
<dbReference type="GeneID" id="63693175"/>
<dbReference type="GO" id="GO:0000981">
    <property type="term" value="F:DNA-binding transcription factor activity, RNA polymerase II-specific"/>
    <property type="evidence" value="ECO:0007669"/>
    <property type="project" value="InterPro"/>
</dbReference>
<dbReference type="GO" id="GO:0006351">
    <property type="term" value="P:DNA-templated transcription"/>
    <property type="evidence" value="ECO:0007669"/>
    <property type="project" value="InterPro"/>
</dbReference>
<feature type="compositionally biased region" description="Basic and acidic residues" evidence="7">
    <location>
        <begin position="50"/>
        <end position="63"/>
    </location>
</feature>
<evidence type="ECO:0000256" key="5">
    <source>
        <dbReference type="ARBA" id="ARBA00023163"/>
    </source>
</evidence>
<dbReference type="SMART" id="SM00906">
    <property type="entry name" value="Fungal_trans"/>
    <property type="match status" value="1"/>
</dbReference>
<keyword evidence="5" id="KW-0804">Transcription</keyword>
<protein>
    <recommendedName>
        <fullName evidence="8">Zn(2)-C6 fungal-type domain-containing protein</fullName>
    </recommendedName>
</protein>
<organism evidence="9 10">
    <name type="scientific">Aspergillus ruber (strain CBS 135680)</name>
    <dbReference type="NCBI Taxonomy" id="1388766"/>
    <lineage>
        <taxon>Eukaryota</taxon>
        <taxon>Fungi</taxon>
        <taxon>Dikarya</taxon>
        <taxon>Ascomycota</taxon>
        <taxon>Pezizomycotina</taxon>
        <taxon>Eurotiomycetes</taxon>
        <taxon>Eurotiomycetidae</taxon>
        <taxon>Eurotiales</taxon>
        <taxon>Aspergillaceae</taxon>
        <taxon>Aspergillus</taxon>
        <taxon>Aspergillus subgen. Aspergillus</taxon>
    </lineage>
</organism>
<dbReference type="PANTHER" id="PTHR47171:SF1">
    <property type="entry name" value="ZN(II)2CYS6 TRANSCRIPTION FACTOR (EUROFUNG)"/>
    <property type="match status" value="1"/>
</dbReference>
<dbReference type="GO" id="GO:0008270">
    <property type="term" value="F:zinc ion binding"/>
    <property type="evidence" value="ECO:0007669"/>
    <property type="project" value="InterPro"/>
</dbReference>
<gene>
    <name evidence="9" type="ORF">EURHEDRAFT_237382</name>
</gene>
<keyword evidence="4" id="KW-0238">DNA-binding</keyword>
<keyword evidence="6" id="KW-0539">Nucleus</keyword>
<dbReference type="STRING" id="1388766.A0A017S4N8"/>
<dbReference type="SUPFAM" id="SSF57701">
    <property type="entry name" value="Zn2/Cys6 DNA-binding domain"/>
    <property type="match status" value="1"/>
</dbReference>
<dbReference type="SMART" id="SM00066">
    <property type="entry name" value="GAL4"/>
    <property type="match status" value="1"/>
</dbReference>
<accession>A0A017S4N8</accession>
<dbReference type="InterPro" id="IPR036864">
    <property type="entry name" value="Zn2-C6_fun-type_DNA-bd_sf"/>
</dbReference>
<sequence>MPSTPLRRTRVACKACNARRVKCDAGDGQPCWHCRMRQTKCELIESKRGRYARKGRDASRDQRASGQSQRARDITGNWVPGQGSRDSPAELTRNTLPSSPSDVSHYGPTQRHSNGKAGRDSPRDEANHLHAAQQPPGIHIQSALHQEHIDESSTLFYVVELSYRPEGGSTEPLRVPHAIPASIANRCETNYTDDIPATVTLQEALTLPARDVLDQLVRTFFEKIHPAYPVFDRERFTQSYSMGRASPLVLQTIALLGFTMGSDELVRAAGFSDRCTARKTHYLRAKALYDADYENDRMNLVAVLLLLGFWWASYDDQKDTCYWVGCATTLAQSLGMHRSMPHSAMSPRMKSLRKRIWWSIYTRDRHTCAAFGRPCRIRDEDCDVEPLTEEDFTIDIGFDQSLIPVQREYHVSYVLEMSKLAIILGDILIGEFSPRRPSLETFDTEPLAQRLDRWETELPKQLRIRAADEYLGGSFWAAMLQFSYQNCLILLFRPKAIENLSQAETGRDIQARRAADFITRLAEDLLTTKTLDSGLIHLVPALFTALSVHTIVICRSDSIHRQLAENKSRQCMLTLSVIAKSWPVRIWISKSFVNLIKRLTGQGSSPSGSIVNVSSSIVTPSYSIVQPMRMSAGPEIIENRHPPGNVGPSSCCTCNAGPQPGVHHALDCLWKAPDQFVHDSLWTEYLDNIFRGDLLLHDVAGPMQYVPLDGTNPTGESTIVNI</sequence>
<reference evidence="10" key="1">
    <citation type="journal article" date="2014" name="Nat. Commun.">
        <title>Genomic adaptations of the halophilic Dead Sea filamentous fungus Eurotium rubrum.</title>
        <authorList>
            <person name="Kis-Papo T."/>
            <person name="Weig A.R."/>
            <person name="Riley R."/>
            <person name="Persoh D."/>
            <person name="Salamov A."/>
            <person name="Sun H."/>
            <person name="Lipzen A."/>
            <person name="Wasser S.P."/>
            <person name="Rambold G."/>
            <person name="Grigoriev I.V."/>
            <person name="Nevo E."/>
        </authorList>
    </citation>
    <scope>NUCLEOTIDE SEQUENCE [LARGE SCALE GENOMIC DNA]</scope>
    <source>
        <strain evidence="10">CBS 135680</strain>
    </source>
</reference>
<dbReference type="PROSITE" id="PS50048">
    <property type="entry name" value="ZN2_CY6_FUNGAL_2"/>
    <property type="match status" value="1"/>
</dbReference>
<dbReference type="EMBL" id="KK088443">
    <property type="protein sequence ID" value="EYE91559.1"/>
    <property type="molecule type" value="Genomic_DNA"/>
</dbReference>
<evidence type="ECO:0000256" key="2">
    <source>
        <dbReference type="ARBA" id="ARBA00022833"/>
    </source>
</evidence>
<dbReference type="GO" id="GO:0003677">
    <property type="term" value="F:DNA binding"/>
    <property type="evidence" value="ECO:0007669"/>
    <property type="project" value="UniProtKB-KW"/>
</dbReference>
<evidence type="ECO:0000313" key="10">
    <source>
        <dbReference type="Proteomes" id="UP000019804"/>
    </source>
</evidence>
<dbReference type="InterPro" id="IPR001138">
    <property type="entry name" value="Zn2Cys6_DnaBD"/>
</dbReference>
<dbReference type="InterPro" id="IPR007219">
    <property type="entry name" value="XnlR_reg_dom"/>
</dbReference>
<evidence type="ECO:0000256" key="1">
    <source>
        <dbReference type="ARBA" id="ARBA00022723"/>
    </source>
</evidence>